<evidence type="ECO:0008006" key="4">
    <source>
        <dbReference type="Google" id="ProtNLM"/>
    </source>
</evidence>
<keyword evidence="3" id="KW-1185">Reference proteome</keyword>
<dbReference type="OrthoDB" id="5417513at2"/>
<evidence type="ECO:0000256" key="1">
    <source>
        <dbReference type="SAM" id="Phobius"/>
    </source>
</evidence>
<evidence type="ECO:0000313" key="2">
    <source>
        <dbReference type="EMBL" id="BBM86700.1"/>
    </source>
</evidence>
<proteinExistence type="predicted"/>
<gene>
    <name evidence="2" type="ORF">UABAM_05086</name>
</gene>
<feature type="transmembrane region" description="Helical" evidence="1">
    <location>
        <begin position="285"/>
        <end position="311"/>
    </location>
</feature>
<keyword evidence="1" id="KW-1133">Transmembrane helix</keyword>
<dbReference type="Pfam" id="PF11067">
    <property type="entry name" value="DUF2868"/>
    <property type="match status" value="1"/>
</dbReference>
<dbReference type="EMBL" id="AP019860">
    <property type="protein sequence ID" value="BBM86700.1"/>
    <property type="molecule type" value="Genomic_DNA"/>
</dbReference>
<protein>
    <recommendedName>
        <fullName evidence="4">DUF2868 domain-containing protein</fullName>
    </recommendedName>
</protein>
<dbReference type="KEGG" id="uam:UABAM_05086"/>
<feature type="transmembrane region" description="Helical" evidence="1">
    <location>
        <begin position="194"/>
        <end position="215"/>
    </location>
</feature>
<reference evidence="2 3" key="1">
    <citation type="submission" date="2019-08" db="EMBL/GenBank/DDBJ databases">
        <title>Complete genome sequence of Candidatus Uab amorphum.</title>
        <authorList>
            <person name="Shiratori T."/>
            <person name="Suzuki S."/>
            <person name="Kakizawa Y."/>
            <person name="Ishida K."/>
        </authorList>
    </citation>
    <scope>NUCLEOTIDE SEQUENCE [LARGE SCALE GENOMIC DNA]</scope>
    <source>
        <strain evidence="2 3">SRT547</strain>
    </source>
</reference>
<feature type="transmembrane region" description="Helical" evidence="1">
    <location>
        <begin position="80"/>
        <end position="99"/>
    </location>
</feature>
<dbReference type="Proteomes" id="UP000326354">
    <property type="component" value="Chromosome"/>
</dbReference>
<name>A0A5S9IT78_UABAM</name>
<accession>A0A5S9IT78</accession>
<dbReference type="RefSeq" id="WP_151970746.1">
    <property type="nucleotide sequence ID" value="NZ_AP019860.1"/>
</dbReference>
<organism evidence="2 3">
    <name type="scientific">Uabimicrobium amorphum</name>
    <dbReference type="NCBI Taxonomy" id="2596890"/>
    <lineage>
        <taxon>Bacteria</taxon>
        <taxon>Pseudomonadati</taxon>
        <taxon>Planctomycetota</taxon>
        <taxon>Candidatus Uabimicrobiia</taxon>
        <taxon>Candidatus Uabimicrobiales</taxon>
        <taxon>Candidatus Uabimicrobiaceae</taxon>
        <taxon>Candidatus Uabimicrobium</taxon>
    </lineage>
</organism>
<dbReference type="AlphaFoldDB" id="A0A5S9IT78"/>
<sequence length="507" mass="59253">MWKIKDFIDLEYFFYTDREKDQENLIKRDRLLFVNEIEEMCKDKPTQIKKWLELRRSQEDDLEELPGDIYNNSYLLLKNILIFVGIISGFALTNSFLWYDGKMPINVSAFFFVLIILQMLLLIAAFFVFLLRNKLRSLTFLSPIIKRLLKRLALFVLKNTYHKLSSKNAKNFEAKMGFIRSQKLIYGRLFKWQIFNATQLFAIFFNIAILLTLLFKVFTADLALGWQSTAEIQSEVLHKTVKVIATPWSWCMEQHAYPSLEEIEGSRIILKDGIYHLQSEHLASWWPFLCLSILFYGLLPRLLFLFIGYFAQRRSVAHFDFNHANCQRLVRRFVTQYVEIDGNSTNVAQENQQHQTTEISNIEIKKVEKTAQSEYKILLWESIAKLYADGYLQQQVQKKLTYKNEIYMIESSLEGEDKAIDYIENSHCDGIVVLQAAWKPPIGEAVEFISDIRETIAQKEIIVALLGKPVDGEQHKVDKNDYKMWTNAIAKLGDPYTSVVCLGEKDE</sequence>
<keyword evidence="1" id="KW-0472">Membrane</keyword>
<keyword evidence="1" id="KW-0812">Transmembrane</keyword>
<dbReference type="InterPro" id="IPR021296">
    <property type="entry name" value="DUF2868"/>
</dbReference>
<evidence type="ECO:0000313" key="3">
    <source>
        <dbReference type="Proteomes" id="UP000326354"/>
    </source>
</evidence>
<feature type="transmembrane region" description="Helical" evidence="1">
    <location>
        <begin position="105"/>
        <end position="131"/>
    </location>
</feature>